<accession>A0ABP9MCV5</accession>
<organism evidence="3 4">
    <name type="scientific">Wohlfahrtiimonas larvae</name>
    <dbReference type="NCBI Taxonomy" id="1157986"/>
    <lineage>
        <taxon>Bacteria</taxon>
        <taxon>Pseudomonadati</taxon>
        <taxon>Pseudomonadota</taxon>
        <taxon>Gammaproteobacteria</taxon>
        <taxon>Cardiobacteriales</taxon>
        <taxon>Ignatzschineriaceae</taxon>
        <taxon>Wohlfahrtiimonas</taxon>
    </lineage>
</organism>
<feature type="domain" description="Tyrosine specific protein phosphatases" evidence="2">
    <location>
        <begin position="113"/>
        <end position="144"/>
    </location>
</feature>
<dbReference type="Pfam" id="PF13350">
    <property type="entry name" value="Y_phosphatase3"/>
    <property type="match status" value="1"/>
</dbReference>
<dbReference type="PROSITE" id="PS50056">
    <property type="entry name" value="TYR_PHOSPHATASE_2"/>
    <property type="match status" value="1"/>
</dbReference>
<dbReference type="Gene3D" id="3.90.190.10">
    <property type="entry name" value="Protein tyrosine phosphatase superfamily"/>
    <property type="match status" value="1"/>
</dbReference>
<dbReference type="EMBL" id="BAABKE010000001">
    <property type="protein sequence ID" value="GAA5093398.1"/>
    <property type="molecule type" value="Genomic_DNA"/>
</dbReference>
<sequence length="242" mass="28296">MKSIMNFRSFNNLKTKENARIQENKLFRSAAPEYGSQDDLFQLKKFQLNTVIDFRDEHEKQISLQKSFNEQFNRQSAAMNVANFFDHEEIKRIGLNQSNIDLYYKNIYRVLPTHFHSQYQILAHALNQGQTLLFHCSAGKDRTGFAAYLILSALGVHQDDIMDDYLRSNEFALALYESRKNEQSNLPTSQLSKEIIQRLFGVQEVYLDTAIQSIQENYKGSERYLSEILQADIHAIRSYYLI</sequence>
<evidence type="ECO:0000256" key="1">
    <source>
        <dbReference type="ARBA" id="ARBA00009580"/>
    </source>
</evidence>
<dbReference type="RefSeq" id="WP_077926071.1">
    <property type="nucleotide sequence ID" value="NZ_BAABKE010000001.1"/>
</dbReference>
<dbReference type="Proteomes" id="UP001500631">
    <property type="component" value="Unassembled WGS sequence"/>
</dbReference>
<dbReference type="SUPFAM" id="SSF52799">
    <property type="entry name" value="(Phosphotyrosine protein) phosphatases II"/>
    <property type="match status" value="1"/>
</dbReference>
<evidence type="ECO:0000313" key="4">
    <source>
        <dbReference type="Proteomes" id="UP001500631"/>
    </source>
</evidence>
<dbReference type="InterPro" id="IPR029021">
    <property type="entry name" value="Prot-tyrosine_phosphatase-like"/>
</dbReference>
<dbReference type="PANTHER" id="PTHR31126:SF1">
    <property type="entry name" value="TYROSINE SPECIFIC PROTEIN PHOSPHATASES DOMAIN-CONTAINING PROTEIN"/>
    <property type="match status" value="1"/>
</dbReference>
<keyword evidence="4" id="KW-1185">Reference proteome</keyword>
<dbReference type="InterPro" id="IPR016130">
    <property type="entry name" value="Tyr_Pase_AS"/>
</dbReference>
<protein>
    <submittedName>
        <fullName evidence="3">Tyrosine-protein phosphatase</fullName>
    </submittedName>
</protein>
<dbReference type="PANTHER" id="PTHR31126">
    <property type="entry name" value="TYROSINE-PROTEIN PHOSPHATASE"/>
    <property type="match status" value="1"/>
</dbReference>
<evidence type="ECO:0000313" key="3">
    <source>
        <dbReference type="EMBL" id="GAA5093398.1"/>
    </source>
</evidence>
<proteinExistence type="inferred from homology"/>
<name>A0ABP9MCV5_9GAMM</name>
<dbReference type="InterPro" id="IPR000387">
    <property type="entry name" value="Tyr_Pase_dom"/>
</dbReference>
<gene>
    <name evidence="3" type="ORF">GCM10023338_00350</name>
</gene>
<evidence type="ECO:0000259" key="2">
    <source>
        <dbReference type="PROSITE" id="PS50056"/>
    </source>
</evidence>
<dbReference type="InterPro" id="IPR026893">
    <property type="entry name" value="Tyr/Ser_Pase_IphP-type"/>
</dbReference>
<comment type="caution">
    <text evidence="3">The sequence shown here is derived from an EMBL/GenBank/DDBJ whole genome shotgun (WGS) entry which is preliminary data.</text>
</comment>
<dbReference type="PROSITE" id="PS00383">
    <property type="entry name" value="TYR_PHOSPHATASE_1"/>
    <property type="match status" value="1"/>
</dbReference>
<comment type="similarity">
    <text evidence="1">Belongs to the protein-tyrosine phosphatase family.</text>
</comment>
<reference evidence="4" key="1">
    <citation type="journal article" date="2019" name="Int. J. Syst. Evol. Microbiol.">
        <title>The Global Catalogue of Microorganisms (GCM) 10K type strain sequencing project: providing services to taxonomists for standard genome sequencing and annotation.</title>
        <authorList>
            <consortium name="The Broad Institute Genomics Platform"/>
            <consortium name="The Broad Institute Genome Sequencing Center for Infectious Disease"/>
            <person name="Wu L."/>
            <person name="Ma J."/>
        </authorList>
    </citation>
    <scope>NUCLEOTIDE SEQUENCE [LARGE SCALE GENOMIC DNA]</scope>
    <source>
        <strain evidence="4">JCM 18424</strain>
    </source>
</reference>